<reference evidence="8" key="1">
    <citation type="journal article" date="2020" name="Microorganisms">
        <title>Isolation, Genomic and Metabolomic Characterization of Streptomyces tendae VITAKN with Quorum Sensing Inhibitory Activity from Southern India.</title>
        <authorList>
            <person name="Ishaque N.M."/>
            <person name="Burgsdorf I."/>
            <person name="Limlingan Malit J.J."/>
            <person name="Saha S."/>
            <person name="Teta R."/>
            <person name="Ewe D."/>
            <person name="Kannabiran K."/>
            <person name="Hrouzek P."/>
            <person name="Steindler L."/>
            <person name="Costantino V."/>
            <person name="Saurav K."/>
        </authorList>
    </citation>
    <scope>NUCLEOTIDE SEQUENCE</scope>
    <source>
        <strain evidence="8">VITAKN</strain>
    </source>
</reference>
<evidence type="ECO:0000313" key="8">
    <source>
        <dbReference type="EMBL" id="NEV89341.1"/>
    </source>
</evidence>
<dbReference type="GO" id="GO:0005886">
    <property type="term" value="C:plasma membrane"/>
    <property type="evidence" value="ECO:0007669"/>
    <property type="project" value="UniProtKB-SubCell"/>
</dbReference>
<dbReference type="Pfam" id="PF07690">
    <property type="entry name" value="MFS_1"/>
    <property type="match status" value="1"/>
</dbReference>
<keyword evidence="3 6" id="KW-1133">Transmembrane helix</keyword>
<gene>
    <name evidence="8" type="ORF">GUR47_22145</name>
</gene>
<dbReference type="Gene3D" id="1.20.1250.20">
    <property type="entry name" value="MFS general substrate transporter like domains"/>
    <property type="match status" value="1"/>
</dbReference>
<dbReference type="EMBL" id="JAAIFS010000004">
    <property type="protein sequence ID" value="NEV89341.1"/>
    <property type="molecule type" value="Genomic_DNA"/>
</dbReference>
<feature type="transmembrane region" description="Helical" evidence="6">
    <location>
        <begin position="87"/>
        <end position="107"/>
    </location>
</feature>
<evidence type="ECO:0000256" key="6">
    <source>
        <dbReference type="SAM" id="Phobius"/>
    </source>
</evidence>
<dbReference type="PROSITE" id="PS50850">
    <property type="entry name" value="MFS"/>
    <property type="match status" value="1"/>
</dbReference>
<evidence type="ECO:0000256" key="4">
    <source>
        <dbReference type="ARBA" id="ARBA00023136"/>
    </source>
</evidence>
<feature type="transmembrane region" description="Helical" evidence="6">
    <location>
        <begin position="377"/>
        <end position="396"/>
    </location>
</feature>
<feature type="transmembrane region" description="Helical" evidence="6">
    <location>
        <begin position="21"/>
        <end position="40"/>
    </location>
</feature>
<organism evidence="8">
    <name type="scientific">Streptomyces tendae</name>
    <dbReference type="NCBI Taxonomy" id="1932"/>
    <lineage>
        <taxon>Bacteria</taxon>
        <taxon>Bacillati</taxon>
        <taxon>Actinomycetota</taxon>
        <taxon>Actinomycetes</taxon>
        <taxon>Kitasatosporales</taxon>
        <taxon>Streptomycetaceae</taxon>
        <taxon>Streptomyces</taxon>
    </lineage>
</organism>
<dbReference type="GO" id="GO:0022857">
    <property type="term" value="F:transmembrane transporter activity"/>
    <property type="evidence" value="ECO:0007669"/>
    <property type="project" value="InterPro"/>
</dbReference>
<dbReference type="Gene3D" id="1.20.1720.10">
    <property type="entry name" value="Multidrug resistance protein D"/>
    <property type="match status" value="1"/>
</dbReference>
<feature type="transmembrane region" description="Helical" evidence="6">
    <location>
        <begin position="447"/>
        <end position="467"/>
    </location>
</feature>
<dbReference type="InterPro" id="IPR036259">
    <property type="entry name" value="MFS_trans_sf"/>
</dbReference>
<protein>
    <submittedName>
        <fullName evidence="8">MFS transporter</fullName>
    </submittedName>
</protein>
<sequence>MSAAPTAHRPSGTGTGASVKAVVGLLVLFEFVSGFLQMGMVPLLPKIGDRLGATDSDLSWVVAVQLLAAAVCVPAFGRLGDLHGHRLLLRISLATVATGTCLVALAPSFETLLLGRVLQGPLAALLPLEIALVRDRLPVELARRAIARLVGALTVGSLLGALAMGSADEVLGDIRLTLLLPAVLTVACVPVAFLRIPESRRLATGRVDLPGLALLGAAMIGLLVGVSAAEEKGWLTAPVLLPVAAGAVLLAVFAAVELRSADPLLDLRAMKGRGSAPFYLASFLFGVFFFGSQAPNSTFWAADPAETGYGFAFGALSISLMALPGAVCSVVGSMLTDRIAARTGYRPALMGAFVLVALSFGSFAVLHDAWWQMSLTYAVLGFAVGLALGGMPTVVVEASEPSRSGIATAVYNNVKTLGGAVAGGVFASVLGSLLTADGQDPGERAYVVLWLVAGGCALLAAGAVALAHREEGSPVAGG</sequence>
<evidence type="ECO:0000256" key="1">
    <source>
        <dbReference type="ARBA" id="ARBA00004651"/>
    </source>
</evidence>
<accession>A0A6B3QSY8</accession>
<evidence type="ECO:0000256" key="5">
    <source>
        <dbReference type="ARBA" id="ARBA00023251"/>
    </source>
</evidence>
<dbReference type="AlphaFoldDB" id="A0A6B3QSY8"/>
<dbReference type="InterPro" id="IPR020846">
    <property type="entry name" value="MFS_dom"/>
</dbReference>
<keyword evidence="2 6" id="KW-0812">Transmembrane</keyword>
<name>A0A6B3QSY8_STRTE</name>
<feature type="transmembrane region" description="Helical" evidence="6">
    <location>
        <begin position="348"/>
        <end position="371"/>
    </location>
</feature>
<comment type="caution">
    <text evidence="8">The sequence shown here is derived from an EMBL/GenBank/DDBJ whole genome shotgun (WGS) entry which is preliminary data.</text>
</comment>
<proteinExistence type="predicted"/>
<feature type="transmembrane region" description="Helical" evidence="6">
    <location>
        <begin position="113"/>
        <end position="133"/>
    </location>
</feature>
<feature type="transmembrane region" description="Helical" evidence="6">
    <location>
        <begin position="417"/>
        <end position="435"/>
    </location>
</feature>
<feature type="transmembrane region" description="Helical" evidence="6">
    <location>
        <begin position="235"/>
        <end position="256"/>
    </location>
</feature>
<keyword evidence="4 6" id="KW-0472">Membrane</keyword>
<feature type="domain" description="Major facilitator superfamily (MFS) profile" evidence="7">
    <location>
        <begin position="22"/>
        <end position="472"/>
    </location>
</feature>
<dbReference type="SUPFAM" id="SSF103473">
    <property type="entry name" value="MFS general substrate transporter"/>
    <property type="match status" value="1"/>
</dbReference>
<evidence type="ECO:0000256" key="2">
    <source>
        <dbReference type="ARBA" id="ARBA00022692"/>
    </source>
</evidence>
<keyword evidence="5" id="KW-0046">Antibiotic resistance</keyword>
<dbReference type="InterPro" id="IPR011701">
    <property type="entry name" value="MFS"/>
</dbReference>
<comment type="subcellular location">
    <subcellularLocation>
        <location evidence="1">Cell membrane</location>
        <topology evidence="1">Multi-pass membrane protein</topology>
    </subcellularLocation>
</comment>
<feature type="transmembrane region" description="Helical" evidence="6">
    <location>
        <begin position="176"/>
        <end position="197"/>
    </location>
</feature>
<feature type="transmembrane region" description="Helical" evidence="6">
    <location>
        <begin position="209"/>
        <end position="229"/>
    </location>
</feature>
<dbReference type="RefSeq" id="WP_164459422.1">
    <property type="nucleotide sequence ID" value="NZ_JAAIFS010000004.1"/>
</dbReference>
<feature type="transmembrane region" description="Helical" evidence="6">
    <location>
        <begin position="312"/>
        <end position="336"/>
    </location>
</feature>
<feature type="transmembrane region" description="Helical" evidence="6">
    <location>
        <begin position="60"/>
        <end position="80"/>
    </location>
</feature>
<dbReference type="PANTHER" id="PTHR42718">
    <property type="entry name" value="MAJOR FACILITATOR SUPERFAMILY MULTIDRUG TRANSPORTER MFSC"/>
    <property type="match status" value="1"/>
</dbReference>
<dbReference type="PANTHER" id="PTHR42718:SF35">
    <property type="entry name" value="BLL0718 PROTEIN"/>
    <property type="match status" value="1"/>
</dbReference>
<evidence type="ECO:0000256" key="3">
    <source>
        <dbReference type="ARBA" id="ARBA00022989"/>
    </source>
</evidence>
<evidence type="ECO:0000259" key="7">
    <source>
        <dbReference type="PROSITE" id="PS50850"/>
    </source>
</evidence>
<feature type="transmembrane region" description="Helical" evidence="6">
    <location>
        <begin position="145"/>
        <end position="164"/>
    </location>
</feature>
<feature type="transmembrane region" description="Helical" evidence="6">
    <location>
        <begin position="276"/>
        <end position="292"/>
    </location>
</feature>
<dbReference type="GO" id="GO:0046677">
    <property type="term" value="P:response to antibiotic"/>
    <property type="evidence" value="ECO:0007669"/>
    <property type="project" value="UniProtKB-KW"/>
</dbReference>